<proteinExistence type="evidence at transcript level"/>
<dbReference type="PROSITE" id="PS00375">
    <property type="entry name" value="UDPGT"/>
    <property type="match status" value="1"/>
</dbReference>
<dbReference type="PANTHER" id="PTHR48048:SF88">
    <property type="entry name" value="GLYCOSYLTRANSFERASE"/>
    <property type="match status" value="1"/>
</dbReference>
<dbReference type="FunFam" id="3.40.50.2000:FF:000056">
    <property type="entry name" value="Glycosyltransferase"/>
    <property type="match status" value="1"/>
</dbReference>
<dbReference type="EMBL" id="MT075685">
    <property type="protein sequence ID" value="QSB46669.1"/>
    <property type="molecule type" value="mRNA"/>
</dbReference>
<protein>
    <recommendedName>
        <fullName evidence="4">Glycosyltransferase</fullName>
        <ecNumber evidence="4">2.4.1.-</ecNumber>
    </recommendedName>
</protein>
<sequence length="459" mass="50690">MLAKGHLVPAVELAKLLAARDEHLSIRVLLYKLHFDADADSYMQSLLSENTRRVQYVQLPDRPPQIPKDAVPNYPMLMGGIIESQKSQVREVLSELKSRDSGAPKLAGIVIDMFCTTMIDVANEHEVPAYVFYTSTASMIGLRHHVQTVLDGSDESADLREFSVSTYVNTVPSKLFPPVWLNKHAPYAHHTRRIISESKGILVNTFSELEPYAVAALTNNPTVPTIYPVGPLIDLKAAGKDNPKGDTIMKWLDTQPPSSVIFLCFGSMGCFDVSQLKEIAHAVENSGFRFLWSMRKPPGKEQHLAMPSEYDDFGHVLPEGFLERTSGIGRVTGWAPQTQVLGHPAVGGFVTHCGWNSVLESIWFGVPMAAWPLYAEQQMNAFSLVKEVGVAAEIKIDYMKDAPVLVGADQIEGGIREVMEGESGIRKKAKELMEKARNALVEGGSSYSSLGRFIEEYSN</sequence>
<gene>
    <name evidence="5" type="primary">UGT71AR1</name>
</gene>
<organism evidence="5">
    <name type="scientific">Rubia yunnanensis</name>
    <dbReference type="NCBI Taxonomy" id="1650721"/>
    <lineage>
        <taxon>Eukaryota</taxon>
        <taxon>Viridiplantae</taxon>
        <taxon>Streptophyta</taxon>
        <taxon>Embryophyta</taxon>
        <taxon>Tracheophyta</taxon>
        <taxon>Spermatophyta</taxon>
        <taxon>Magnoliopsida</taxon>
        <taxon>eudicotyledons</taxon>
        <taxon>Gunneridae</taxon>
        <taxon>Pentapetalae</taxon>
        <taxon>asterids</taxon>
        <taxon>lamiids</taxon>
        <taxon>Gentianales</taxon>
        <taxon>Rubiaceae</taxon>
        <taxon>Rubioideae</taxon>
        <taxon>Rubieae</taxon>
        <taxon>Rubia</taxon>
    </lineage>
</organism>
<dbReference type="AlphaFoldDB" id="A0A896AHX6"/>
<dbReference type="CDD" id="cd03784">
    <property type="entry name" value="GT1_Gtf-like"/>
    <property type="match status" value="1"/>
</dbReference>
<dbReference type="Pfam" id="PF00201">
    <property type="entry name" value="UDPGT"/>
    <property type="match status" value="1"/>
</dbReference>
<evidence type="ECO:0000256" key="1">
    <source>
        <dbReference type="ARBA" id="ARBA00009995"/>
    </source>
</evidence>
<evidence type="ECO:0000256" key="2">
    <source>
        <dbReference type="ARBA" id="ARBA00022679"/>
    </source>
</evidence>
<dbReference type="Gene3D" id="3.40.50.2000">
    <property type="entry name" value="Glycogen Phosphorylase B"/>
    <property type="match status" value="2"/>
</dbReference>
<dbReference type="SUPFAM" id="SSF53756">
    <property type="entry name" value="UDP-Glycosyltransferase/glycogen phosphorylase"/>
    <property type="match status" value="1"/>
</dbReference>
<name>A0A896AHX6_9GENT</name>
<dbReference type="InterPro" id="IPR035595">
    <property type="entry name" value="UDP_glycos_trans_CS"/>
</dbReference>
<dbReference type="InterPro" id="IPR002213">
    <property type="entry name" value="UDP_glucos_trans"/>
</dbReference>
<dbReference type="EC" id="2.4.1.-" evidence="4"/>
<keyword evidence="2 3" id="KW-0808">Transferase</keyword>
<dbReference type="InterPro" id="IPR050481">
    <property type="entry name" value="UDP-glycosyltransf_plant"/>
</dbReference>
<dbReference type="GO" id="GO:0035251">
    <property type="term" value="F:UDP-glucosyltransferase activity"/>
    <property type="evidence" value="ECO:0007669"/>
    <property type="project" value="InterPro"/>
</dbReference>
<comment type="similarity">
    <text evidence="1 3">Belongs to the UDP-glycosyltransferase family.</text>
</comment>
<accession>A0A896AHX6</accession>
<dbReference type="PANTHER" id="PTHR48048">
    <property type="entry name" value="GLYCOSYLTRANSFERASE"/>
    <property type="match status" value="1"/>
</dbReference>
<evidence type="ECO:0000256" key="4">
    <source>
        <dbReference type="RuleBase" id="RU362057"/>
    </source>
</evidence>
<evidence type="ECO:0000313" key="5">
    <source>
        <dbReference type="EMBL" id="QSB46669.1"/>
    </source>
</evidence>
<keyword evidence="3" id="KW-0328">Glycosyltransferase</keyword>
<evidence type="ECO:0000256" key="3">
    <source>
        <dbReference type="RuleBase" id="RU003718"/>
    </source>
</evidence>
<reference evidence="5" key="1">
    <citation type="journal article" date="2020" name="Org. Chem. Front.">
        <title>Discovery and characterization of four glycosyltransferases involved in anthraquinone glycoside biosynthesis in Rubia yunnanensis.</title>
        <authorList>
            <person name="Yi S."/>
            <person name="Kuang T."/>
            <person name="Miao Y."/>
            <person name="Xu Y."/>
            <person name="Wang Z."/>
            <person name="Dong L.-B."/>
            <person name="Tan N."/>
        </authorList>
    </citation>
    <scope>NUCLEOTIDE SEQUENCE</scope>
    <source>
        <strain evidence="5">RyUGT9</strain>
        <tissue evidence="5">Root</tissue>
    </source>
</reference>